<feature type="domain" description="Calpain catalytic" evidence="5">
    <location>
        <begin position="8"/>
        <end position="163"/>
    </location>
</feature>
<dbReference type="InterPro" id="IPR000008">
    <property type="entry name" value="C2_dom"/>
</dbReference>
<comment type="caution">
    <text evidence="3">Lacks conserved residue(s) required for the propagation of feature annotation.</text>
</comment>
<dbReference type="Pfam" id="PF00168">
    <property type="entry name" value="C2"/>
    <property type="match status" value="1"/>
</dbReference>
<feature type="domain" description="C2" evidence="4">
    <location>
        <begin position="149"/>
        <end position="268"/>
    </location>
</feature>
<dbReference type="Pfam" id="PF00648">
    <property type="entry name" value="Peptidase_C2"/>
    <property type="match status" value="1"/>
</dbReference>
<dbReference type="SUPFAM" id="SSF49562">
    <property type="entry name" value="C2 domain (Calcium/lipid-binding domain, CaLB)"/>
    <property type="match status" value="1"/>
</dbReference>
<dbReference type="SMART" id="SM00230">
    <property type="entry name" value="CysPc"/>
    <property type="match status" value="1"/>
</dbReference>
<dbReference type="PROSITE" id="PS50203">
    <property type="entry name" value="CALPAIN_CAT"/>
    <property type="match status" value="1"/>
</dbReference>
<dbReference type="InterPro" id="IPR035892">
    <property type="entry name" value="C2_domain_sf"/>
</dbReference>
<feature type="active site" evidence="2">
    <location>
        <position position="124"/>
    </location>
</feature>
<feature type="active site" evidence="2">
    <location>
        <position position="92"/>
    </location>
</feature>
<evidence type="ECO:0000259" key="4">
    <source>
        <dbReference type="PROSITE" id="PS50004"/>
    </source>
</evidence>
<reference evidence="6" key="1">
    <citation type="submission" date="2016-05" db="EMBL/GenBank/DDBJ databases">
        <authorList>
            <person name="Lavstsen T."/>
            <person name="Jespersen J.S."/>
        </authorList>
    </citation>
    <scope>NUCLEOTIDE SEQUENCE</scope>
    <source>
        <tissue evidence="6">Brain</tissue>
    </source>
</reference>
<protein>
    <submittedName>
        <fullName evidence="6">Calpain 5a</fullName>
    </submittedName>
</protein>
<evidence type="ECO:0000259" key="5">
    <source>
        <dbReference type="PROSITE" id="PS50203"/>
    </source>
</evidence>
<dbReference type="Gene3D" id="2.60.40.150">
    <property type="entry name" value="C2 domain"/>
    <property type="match status" value="1"/>
</dbReference>
<dbReference type="CDD" id="cd04046">
    <property type="entry name" value="C2_Calpain"/>
    <property type="match status" value="1"/>
</dbReference>
<name>A0A1A8F4P3_9TELE</name>
<organism evidence="6">
    <name type="scientific">Nothobranchius korthausae</name>
    <dbReference type="NCBI Taxonomy" id="1143690"/>
    <lineage>
        <taxon>Eukaryota</taxon>
        <taxon>Metazoa</taxon>
        <taxon>Chordata</taxon>
        <taxon>Craniata</taxon>
        <taxon>Vertebrata</taxon>
        <taxon>Euteleostomi</taxon>
        <taxon>Actinopterygii</taxon>
        <taxon>Neopterygii</taxon>
        <taxon>Teleostei</taxon>
        <taxon>Neoteleostei</taxon>
        <taxon>Acanthomorphata</taxon>
        <taxon>Ovalentaria</taxon>
        <taxon>Atherinomorphae</taxon>
        <taxon>Cyprinodontiformes</taxon>
        <taxon>Nothobranchiidae</taxon>
        <taxon>Nothobranchius</taxon>
    </lineage>
</organism>
<dbReference type="GO" id="GO:0004198">
    <property type="term" value="F:calcium-dependent cysteine-type endopeptidase activity"/>
    <property type="evidence" value="ECO:0007669"/>
    <property type="project" value="InterPro"/>
</dbReference>
<dbReference type="InterPro" id="IPR022684">
    <property type="entry name" value="Calpain_cysteine_protease"/>
</dbReference>
<dbReference type="Gene3D" id="3.90.70.10">
    <property type="entry name" value="Cysteine proteinases"/>
    <property type="match status" value="1"/>
</dbReference>
<comment type="similarity">
    <text evidence="1">Belongs to the peptidase C2 family.</text>
</comment>
<dbReference type="PANTHER" id="PTHR10183:SF402">
    <property type="entry name" value="CALPAIN-5"/>
    <property type="match status" value="1"/>
</dbReference>
<evidence type="ECO:0000256" key="2">
    <source>
        <dbReference type="PIRSR" id="PIRSR622684-1"/>
    </source>
</evidence>
<dbReference type="EMBL" id="HAEB01007199">
    <property type="protein sequence ID" value="SBQ53726.1"/>
    <property type="molecule type" value="Transcribed_RNA"/>
</dbReference>
<evidence type="ECO:0000256" key="3">
    <source>
        <dbReference type="PROSITE-ProRule" id="PRU00239"/>
    </source>
</evidence>
<dbReference type="InterPro" id="IPR033884">
    <property type="entry name" value="C2_Calpain"/>
</dbReference>
<dbReference type="PROSITE" id="PS50004">
    <property type="entry name" value="C2"/>
    <property type="match status" value="1"/>
</dbReference>
<evidence type="ECO:0000313" key="6">
    <source>
        <dbReference type="EMBL" id="SBQ53726.1"/>
    </source>
</evidence>
<gene>
    <name evidence="6" type="primary">CAPN5A</name>
</gene>
<dbReference type="SUPFAM" id="SSF54001">
    <property type="entry name" value="Cysteine proteinases"/>
    <property type="match status" value="1"/>
</dbReference>
<accession>A0A1A8F4P3</accession>
<dbReference type="GO" id="GO:0005737">
    <property type="term" value="C:cytoplasm"/>
    <property type="evidence" value="ECO:0007669"/>
    <property type="project" value="TreeGrafter"/>
</dbReference>
<dbReference type="PANTHER" id="PTHR10183">
    <property type="entry name" value="CALPAIN"/>
    <property type="match status" value="1"/>
</dbReference>
<proteinExistence type="inferred from homology"/>
<sequence>MNEYFLSVRMCGCYEGLDGGNTADALVNFTGGVSEPMDLAENGFKDDEEKRNELFERVLKVHNRGGLISCSIRALTAADMEAKLACGLVKGHAYAVTDVRRVRLGHGLLAFFKSDKLSMIRMRNPWGEREWNGPWSDSSEEWQKVSKGERERMGVTVEDDGEFCQRERPACAIRYRSGSRGINISSHWWQPSDPYVIIRCEGQKVRSVVHKSTCSPAFNTKAVFYRKKSSRPISIEIYNSNVLADSFLGQVTLAAEQGRVQKMLHLKDKGDRQDNDLPGTVTLSIETSSVLTSI</sequence>
<reference evidence="6" key="2">
    <citation type="submission" date="2016-06" db="EMBL/GenBank/DDBJ databases">
        <title>The genome of a short-lived fish provides insights into sex chromosome evolution and the genetic control of aging.</title>
        <authorList>
            <person name="Reichwald K."/>
            <person name="Felder M."/>
            <person name="Petzold A."/>
            <person name="Koch P."/>
            <person name="Groth M."/>
            <person name="Platzer M."/>
        </authorList>
    </citation>
    <scope>NUCLEOTIDE SEQUENCE</scope>
    <source>
        <tissue evidence="6">Brain</tissue>
    </source>
</reference>
<dbReference type="AlphaFoldDB" id="A0A1A8F4P3"/>
<evidence type="ECO:0000256" key="1">
    <source>
        <dbReference type="ARBA" id="ARBA00007623"/>
    </source>
</evidence>
<dbReference type="GO" id="GO:0006508">
    <property type="term" value="P:proteolysis"/>
    <property type="evidence" value="ECO:0007669"/>
    <property type="project" value="InterPro"/>
</dbReference>
<dbReference type="InterPro" id="IPR001300">
    <property type="entry name" value="Peptidase_C2_calpain_cat"/>
</dbReference>
<dbReference type="InterPro" id="IPR038765">
    <property type="entry name" value="Papain-like_cys_pep_sf"/>
</dbReference>